<comment type="caution">
    <text evidence="1">The sequence shown here is derived from an EMBL/GenBank/DDBJ whole genome shotgun (WGS) entry which is preliminary data.</text>
</comment>
<protein>
    <recommendedName>
        <fullName evidence="3">UDP-N-acetylglucosamine kinase</fullName>
    </recommendedName>
</protein>
<evidence type="ECO:0000313" key="1">
    <source>
        <dbReference type="EMBL" id="MCB5364804.1"/>
    </source>
</evidence>
<gene>
    <name evidence="1" type="ORF">H0484_13725</name>
</gene>
<dbReference type="PANTHER" id="PTHR39206:SF1">
    <property type="entry name" value="SLL8004 PROTEIN"/>
    <property type="match status" value="1"/>
</dbReference>
<dbReference type="InterPro" id="IPR027417">
    <property type="entry name" value="P-loop_NTPase"/>
</dbReference>
<accession>A0ABS8CG70</accession>
<evidence type="ECO:0000313" key="2">
    <source>
        <dbReference type="Proteomes" id="UP000776983"/>
    </source>
</evidence>
<dbReference type="PANTHER" id="PTHR39206">
    <property type="entry name" value="SLL8004 PROTEIN"/>
    <property type="match status" value="1"/>
</dbReference>
<evidence type="ECO:0008006" key="3">
    <source>
        <dbReference type="Google" id="ProtNLM"/>
    </source>
</evidence>
<dbReference type="EMBL" id="JACDXW010000009">
    <property type="protein sequence ID" value="MCB5364804.1"/>
    <property type="molecule type" value="Genomic_DNA"/>
</dbReference>
<organism evidence="1 2">
    <name type="scientific">Mesopusillimonas faecipullorum</name>
    <dbReference type="NCBI Taxonomy" id="2755040"/>
    <lineage>
        <taxon>Bacteria</taxon>
        <taxon>Pseudomonadati</taxon>
        <taxon>Pseudomonadota</taxon>
        <taxon>Betaproteobacteria</taxon>
        <taxon>Burkholderiales</taxon>
        <taxon>Alcaligenaceae</taxon>
        <taxon>Mesopusillimonas</taxon>
    </lineage>
</organism>
<dbReference type="Proteomes" id="UP000776983">
    <property type="component" value="Unassembled WGS sequence"/>
</dbReference>
<dbReference type="RefSeq" id="WP_226955221.1">
    <property type="nucleotide sequence ID" value="NZ_JACDXW010000009.1"/>
</dbReference>
<name>A0ABS8CG70_9BURK</name>
<keyword evidence="2" id="KW-1185">Reference proteome</keyword>
<proteinExistence type="predicted"/>
<dbReference type="SUPFAM" id="SSF52540">
    <property type="entry name" value="P-loop containing nucleoside triphosphate hydrolases"/>
    <property type="match status" value="1"/>
</dbReference>
<sequence length="193" mass="21564">MTTTPTCWIIAGPNGAGKTTFALDYLPAVAQCQTFINADLIAAGLSPLNPEREQLAASKLYLAEIDRCERARQDFAFETTLSGRGYLRLVDRLMQSGWCVEMSYLALPNVQLSHDRVAERVAHGGHSIPAQAIERRFARSLRNLFELYAPRVSVTRCYLNSLDDPALVFTQQGNRVEIFDDAVYRHLRSEAGL</sequence>
<reference evidence="1 2" key="1">
    <citation type="submission" date="2020-07" db="EMBL/GenBank/DDBJ databases">
        <title>Pusillimonas sp. nov., isolated from poultry manure in Taiwan.</title>
        <authorList>
            <person name="Lin S.-Y."/>
            <person name="Tang Y.-S."/>
            <person name="Young C.-C."/>
        </authorList>
    </citation>
    <scope>NUCLEOTIDE SEQUENCE [LARGE SCALE GENOMIC DNA]</scope>
    <source>
        <strain evidence="1 2">CC-YST705</strain>
    </source>
</reference>
<dbReference type="Gene3D" id="3.40.50.300">
    <property type="entry name" value="P-loop containing nucleotide triphosphate hydrolases"/>
    <property type="match status" value="1"/>
</dbReference>